<accession>A0ABR3JEQ0</accession>
<feature type="signal peptide" evidence="2">
    <location>
        <begin position="1"/>
        <end position="19"/>
    </location>
</feature>
<feature type="region of interest" description="Disordered" evidence="1">
    <location>
        <begin position="164"/>
        <end position="246"/>
    </location>
</feature>
<feature type="compositionally biased region" description="Low complexity" evidence="1">
    <location>
        <begin position="335"/>
        <end position="354"/>
    </location>
</feature>
<feature type="compositionally biased region" description="Polar residues" evidence="1">
    <location>
        <begin position="233"/>
        <end position="246"/>
    </location>
</feature>
<evidence type="ECO:0000259" key="3">
    <source>
        <dbReference type="Pfam" id="PF03427"/>
    </source>
</evidence>
<keyword evidence="5" id="KW-1185">Reference proteome</keyword>
<feature type="compositionally biased region" description="Polar residues" evidence="1">
    <location>
        <begin position="205"/>
        <end position="217"/>
    </location>
</feature>
<evidence type="ECO:0000313" key="4">
    <source>
        <dbReference type="EMBL" id="KAL0953726.1"/>
    </source>
</evidence>
<keyword evidence="2" id="KW-0732">Signal</keyword>
<proteinExistence type="predicted"/>
<feature type="chain" id="PRO_5045241392" description="Carbohydrate-binding module family 19 domain-containing protein" evidence="2">
    <location>
        <begin position="20"/>
        <end position="519"/>
    </location>
</feature>
<dbReference type="Pfam" id="PF03427">
    <property type="entry name" value="CBM_19"/>
    <property type="match status" value="1"/>
</dbReference>
<name>A0ABR3JEQ0_9AGAR</name>
<feature type="region of interest" description="Disordered" evidence="1">
    <location>
        <begin position="327"/>
        <end position="428"/>
    </location>
</feature>
<feature type="compositionally biased region" description="Low complexity" evidence="1">
    <location>
        <begin position="387"/>
        <end position="424"/>
    </location>
</feature>
<reference evidence="5" key="1">
    <citation type="submission" date="2024-06" db="EMBL/GenBank/DDBJ databases">
        <title>Multi-omics analyses provide insights into the biosynthesis of the anticancer antibiotic pleurotin in Hohenbuehelia grisea.</title>
        <authorList>
            <person name="Weaver J.A."/>
            <person name="Alberti F."/>
        </authorList>
    </citation>
    <scope>NUCLEOTIDE SEQUENCE [LARGE SCALE GENOMIC DNA]</scope>
    <source>
        <strain evidence="5">T-177</strain>
    </source>
</reference>
<dbReference type="Proteomes" id="UP001556367">
    <property type="component" value="Unassembled WGS sequence"/>
</dbReference>
<dbReference type="EMBL" id="JASNQZ010000008">
    <property type="protein sequence ID" value="KAL0953726.1"/>
    <property type="molecule type" value="Genomic_DNA"/>
</dbReference>
<evidence type="ECO:0000256" key="1">
    <source>
        <dbReference type="SAM" id="MobiDB-lite"/>
    </source>
</evidence>
<feature type="compositionally biased region" description="Low complexity" evidence="1">
    <location>
        <begin position="366"/>
        <end position="375"/>
    </location>
</feature>
<comment type="caution">
    <text evidence="4">The sequence shown here is derived from an EMBL/GenBank/DDBJ whole genome shotgun (WGS) entry which is preliminary data.</text>
</comment>
<gene>
    <name evidence="4" type="ORF">HGRIS_004916</name>
</gene>
<sequence>MLVSSATAVILAISASVQALPLRKRIAQTISASTAKWEKACLAAGGGEKCNPISVTAFSTLLAAAGPCEQQNSADAMIDLAKTLKNDPDMISSARIFAQQPRNTPTSQSVLYCQTAPKNKELDGLFQCQFAGADQKTFVGGVAVGGAGTIPFGLTTPLAPAGSCAAHPDGPVPDGQQLSDITQDPGVGRTGDSGDSAGEDAKAPPTTSATEATNVPSATGKAVLGSRPPATATPGNGSDSTDGIQLQNGKDAQALNAKFAGLAADSECEGQEQACILGSFAQCAGGKFVPTPCPPTLSCFALPLVNKKGTSISCTKAGEAADRISASGATGGITGEESAQGASSSPAPTPTTTGDDSEATSEGVASSTPPTSTTTGDDSEAGSPAEATAATSGDDTSADASSSPQPTNPATPAASPVPPSGADSSDFKLQNGKDAQALNAKFASLTASSPCSEGDNACVDGGFAQCVGGKFAVTTCAAGLRCAALPLVNKPGTSIACTTEADAEARIAASGATGGVTGA</sequence>
<feature type="domain" description="Carbohydrate-binding module family 19" evidence="3">
    <location>
        <begin position="253"/>
        <end position="300"/>
    </location>
</feature>
<protein>
    <recommendedName>
        <fullName evidence="3">Carbohydrate-binding module family 19 domain-containing protein</fullName>
    </recommendedName>
</protein>
<evidence type="ECO:0000256" key="2">
    <source>
        <dbReference type="SAM" id="SignalP"/>
    </source>
</evidence>
<evidence type="ECO:0000313" key="5">
    <source>
        <dbReference type="Proteomes" id="UP001556367"/>
    </source>
</evidence>
<dbReference type="InterPro" id="IPR005089">
    <property type="entry name" value="CBM19"/>
</dbReference>
<organism evidence="4 5">
    <name type="scientific">Hohenbuehelia grisea</name>
    <dbReference type="NCBI Taxonomy" id="104357"/>
    <lineage>
        <taxon>Eukaryota</taxon>
        <taxon>Fungi</taxon>
        <taxon>Dikarya</taxon>
        <taxon>Basidiomycota</taxon>
        <taxon>Agaricomycotina</taxon>
        <taxon>Agaricomycetes</taxon>
        <taxon>Agaricomycetidae</taxon>
        <taxon>Agaricales</taxon>
        <taxon>Pleurotineae</taxon>
        <taxon>Pleurotaceae</taxon>
        <taxon>Hohenbuehelia</taxon>
    </lineage>
</organism>